<dbReference type="AlphaFoldDB" id="A0AAN5CLG5"/>
<evidence type="ECO:0000313" key="14">
    <source>
        <dbReference type="Proteomes" id="UP001328107"/>
    </source>
</evidence>
<keyword evidence="9 12" id="KW-0472">Membrane</keyword>
<evidence type="ECO:0000256" key="10">
    <source>
        <dbReference type="ARBA" id="ARBA00023160"/>
    </source>
</evidence>
<comment type="subcellular location">
    <subcellularLocation>
        <location evidence="1">Membrane</location>
        <topology evidence="1">Multi-pass membrane protein</topology>
    </subcellularLocation>
</comment>
<dbReference type="GO" id="GO:0005506">
    <property type="term" value="F:iron ion binding"/>
    <property type="evidence" value="ECO:0007669"/>
    <property type="project" value="TreeGrafter"/>
</dbReference>
<evidence type="ECO:0000256" key="5">
    <source>
        <dbReference type="ARBA" id="ARBA00022832"/>
    </source>
</evidence>
<evidence type="ECO:0000256" key="6">
    <source>
        <dbReference type="ARBA" id="ARBA00022989"/>
    </source>
</evidence>
<keyword evidence="8" id="KW-0443">Lipid metabolism</keyword>
<dbReference type="GO" id="GO:0004768">
    <property type="term" value="F:stearoyl-CoA 9-desaturase activity"/>
    <property type="evidence" value="ECO:0007669"/>
    <property type="project" value="TreeGrafter"/>
</dbReference>
<keyword evidence="3 11" id="KW-0444">Lipid biosynthesis</keyword>
<feature type="non-terminal residue" evidence="13">
    <location>
        <position position="177"/>
    </location>
</feature>
<dbReference type="InterPro" id="IPR015876">
    <property type="entry name" value="Acyl-CoA_DS"/>
</dbReference>
<keyword evidence="4 11" id="KW-0812">Transmembrane</keyword>
<dbReference type="EMBL" id="BTRK01000004">
    <property type="protein sequence ID" value="GMR46571.1"/>
    <property type="molecule type" value="Genomic_DNA"/>
</dbReference>
<evidence type="ECO:0000256" key="8">
    <source>
        <dbReference type="ARBA" id="ARBA00023098"/>
    </source>
</evidence>
<reference evidence="14" key="1">
    <citation type="submission" date="2022-10" db="EMBL/GenBank/DDBJ databases">
        <title>Genome assembly of Pristionchus species.</title>
        <authorList>
            <person name="Yoshida K."/>
            <person name="Sommer R.J."/>
        </authorList>
    </citation>
    <scope>NUCLEOTIDE SEQUENCE [LARGE SCALE GENOMIC DNA]</scope>
    <source>
        <strain evidence="14">RS5460</strain>
    </source>
</reference>
<evidence type="ECO:0000256" key="2">
    <source>
        <dbReference type="ARBA" id="ARBA00009295"/>
    </source>
</evidence>
<evidence type="ECO:0008006" key="15">
    <source>
        <dbReference type="Google" id="ProtNLM"/>
    </source>
</evidence>
<evidence type="ECO:0000256" key="3">
    <source>
        <dbReference type="ARBA" id="ARBA00022516"/>
    </source>
</evidence>
<comment type="caution">
    <text evidence="13">The sequence shown here is derived from an EMBL/GenBank/DDBJ whole genome shotgun (WGS) entry which is preliminary data.</text>
</comment>
<comment type="similarity">
    <text evidence="2 11">Belongs to the fatty acid desaturase type 1 family.</text>
</comment>
<feature type="transmembrane region" description="Helical" evidence="12">
    <location>
        <begin position="114"/>
        <end position="133"/>
    </location>
</feature>
<comment type="cofactor">
    <cofactor evidence="11">
        <name>Fe(2+)</name>
        <dbReference type="ChEBI" id="CHEBI:29033"/>
    </cofactor>
</comment>
<comment type="domain">
    <text evidence="11">The histidine box domains are involved in binding the catalytic metal ions.</text>
</comment>
<dbReference type="GO" id="GO:0005789">
    <property type="term" value="C:endoplasmic reticulum membrane"/>
    <property type="evidence" value="ECO:0007669"/>
    <property type="project" value="TreeGrafter"/>
</dbReference>
<keyword evidence="5" id="KW-0276">Fatty acid metabolism</keyword>
<dbReference type="CDD" id="cd03505">
    <property type="entry name" value="Delta9-FADS-like"/>
    <property type="match status" value="1"/>
</dbReference>
<evidence type="ECO:0000256" key="4">
    <source>
        <dbReference type="ARBA" id="ARBA00022692"/>
    </source>
</evidence>
<protein>
    <recommendedName>
        <fullName evidence="15">Fatty acid desaturase</fullName>
    </recommendedName>
</protein>
<accession>A0AAN5CLG5</accession>
<keyword evidence="7 11" id="KW-0560">Oxidoreductase</keyword>
<evidence type="ECO:0000256" key="1">
    <source>
        <dbReference type="ARBA" id="ARBA00004141"/>
    </source>
</evidence>
<dbReference type="PANTHER" id="PTHR11351">
    <property type="entry name" value="ACYL-COA DESATURASE"/>
    <property type="match status" value="1"/>
</dbReference>
<dbReference type="PRINTS" id="PR00075">
    <property type="entry name" value="FACDDSATRASE"/>
</dbReference>
<sequence length="177" mass="20496">VIVMTLYAGNAITAGAHRMWCHKAYKANFWVRLFYMVGTTIAIQNDVIEWARDHRVHHKWADSDADPHNIQRGFFFAHMGWLMCKKHPKVKEMGKKIDMSDLEADPLLAFQRKYYIVLVPMGLAFLTLVPVFLWGEDIYTAYFVGAILRLAFQLHGTWLINSAAHTYGYKPFDTKIT</sequence>
<keyword evidence="10 11" id="KW-0275">Fatty acid biosynthesis</keyword>
<evidence type="ECO:0000256" key="12">
    <source>
        <dbReference type="SAM" id="Phobius"/>
    </source>
</evidence>
<dbReference type="PANTHER" id="PTHR11351:SF31">
    <property type="entry name" value="DESATURASE 1, ISOFORM A-RELATED"/>
    <property type="match status" value="1"/>
</dbReference>
<keyword evidence="6 12" id="KW-1133">Transmembrane helix</keyword>
<name>A0AAN5CLG5_9BILA</name>
<proteinExistence type="inferred from homology"/>
<keyword evidence="14" id="KW-1185">Reference proteome</keyword>
<dbReference type="Proteomes" id="UP001328107">
    <property type="component" value="Unassembled WGS sequence"/>
</dbReference>
<evidence type="ECO:0000256" key="9">
    <source>
        <dbReference type="ARBA" id="ARBA00023136"/>
    </source>
</evidence>
<gene>
    <name evidence="13" type="ORF">PMAYCL1PPCAC_16766</name>
</gene>
<evidence type="ECO:0000256" key="11">
    <source>
        <dbReference type="RuleBase" id="RU000581"/>
    </source>
</evidence>
<feature type="transmembrane region" description="Helical" evidence="12">
    <location>
        <begin position="139"/>
        <end position="160"/>
    </location>
</feature>
<dbReference type="GO" id="GO:0006636">
    <property type="term" value="P:unsaturated fatty acid biosynthetic process"/>
    <property type="evidence" value="ECO:0007669"/>
    <property type="project" value="TreeGrafter"/>
</dbReference>
<feature type="non-terminal residue" evidence="13">
    <location>
        <position position="1"/>
    </location>
</feature>
<evidence type="ECO:0000256" key="7">
    <source>
        <dbReference type="ARBA" id="ARBA00023002"/>
    </source>
</evidence>
<evidence type="ECO:0000313" key="13">
    <source>
        <dbReference type="EMBL" id="GMR46571.1"/>
    </source>
</evidence>
<organism evidence="13 14">
    <name type="scientific">Pristionchus mayeri</name>
    <dbReference type="NCBI Taxonomy" id="1317129"/>
    <lineage>
        <taxon>Eukaryota</taxon>
        <taxon>Metazoa</taxon>
        <taxon>Ecdysozoa</taxon>
        <taxon>Nematoda</taxon>
        <taxon>Chromadorea</taxon>
        <taxon>Rhabditida</taxon>
        <taxon>Rhabditina</taxon>
        <taxon>Diplogasteromorpha</taxon>
        <taxon>Diplogasteroidea</taxon>
        <taxon>Neodiplogasteridae</taxon>
        <taxon>Pristionchus</taxon>
    </lineage>
</organism>